<keyword evidence="6 8" id="KW-1133">Transmembrane helix</keyword>
<evidence type="ECO:0000256" key="7">
    <source>
        <dbReference type="ARBA" id="ARBA00023136"/>
    </source>
</evidence>
<evidence type="ECO:0000259" key="9">
    <source>
        <dbReference type="Pfam" id="PF13231"/>
    </source>
</evidence>
<dbReference type="Proteomes" id="UP000316706">
    <property type="component" value="Unassembled WGS sequence"/>
</dbReference>
<comment type="caution">
    <text evidence="10">The sequence shown here is derived from an EMBL/GenBank/DDBJ whole genome shotgun (WGS) entry which is preliminary data.</text>
</comment>
<organism evidence="10 11">
    <name type="scientific">Actinomadura hallensis</name>
    <dbReference type="NCBI Taxonomy" id="337895"/>
    <lineage>
        <taxon>Bacteria</taxon>
        <taxon>Bacillati</taxon>
        <taxon>Actinomycetota</taxon>
        <taxon>Actinomycetes</taxon>
        <taxon>Streptosporangiales</taxon>
        <taxon>Thermomonosporaceae</taxon>
        <taxon>Actinomadura</taxon>
    </lineage>
</organism>
<evidence type="ECO:0000313" key="10">
    <source>
        <dbReference type="EMBL" id="TQM67890.1"/>
    </source>
</evidence>
<evidence type="ECO:0000313" key="11">
    <source>
        <dbReference type="Proteomes" id="UP000316706"/>
    </source>
</evidence>
<feature type="transmembrane region" description="Helical" evidence="8">
    <location>
        <begin position="121"/>
        <end position="140"/>
    </location>
</feature>
<evidence type="ECO:0000256" key="4">
    <source>
        <dbReference type="ARBA" id="ARBA00022679"/>
    </source>
</evidence>
<dbReference type="GO" id="GO:0016763">
    <property type="term" value="F:pentosyltransferase activity"/>
    <property type="evidence" value="ECO:0007669"/>
    <property type="project" value="TreeGrafter"/>
</dbReference>
<evidence type="ECO:0000256" key="2">
    <source>
        <dbReference type="ARBA" id="ARBA00022475"/>
    </source>
</evidence>
<proteinExistence type="predicted"/>
<dbReference type="InterPro" id="IPR050297">
    <property type="entry name" value="LipidA_mod_glycosyltrf_83"/>
</dbReference>
<evidence type="ECO:0000256" key="1">
    <source>
        <dbReference type="ARBA" id="ARBA00004651"/>
    </source>
</evidence>
<dbReference type="EMBL" id="VFPO01000001">
    <property type="protein sequence ID" value="TQM67890.1"/>
    <property type="molecule type" value="Genomic_DNA"/>
</dbReference>
<feature type="transmembrane region" description="Helical" evidence="8">
    <location>
        <begin position="168"/>
        <end position="198"/>
    </location>
</feature>
<evidence type="ECO:0000256" key="5">
    <source>
        <dbReference type="ARBA" id="ARBA00022692"/>
    </source>
</evidence>
<dbReference type="RefSeq" id="WP_141967007.1">
    <property type="nucleotide sequence ID" value="NZ_VFPO01000001.1"/>
</dbReference>
<reference evidence="10 11" key="1">
    <citation type="submission" date="2019-06" db="EMBL/GenBank/DDBJ databases">
        <title>Sequencing the genomes of 1000 actinobacteria strains.</title>
        <authorList>
            <person name="Klenk H.-P."/>
        </authorList>
    </citation>
    <scope>NUCLEOTIDE SEQUENCE [LARGE SCALE GENOMIC DNA]</scope>
    <source>
        <strain evidence="10 11">DSM 45043</strain>
    </source>
</reference>
<feature type="transmembrane region" description="Helical" evidence="8">
    <location>
        <begin position="256"/>
        <end position="275"/>
    </location>
</feature>
<name>A0A543IBF9_9ACTN</name>
<feature type="transmembrane region" description="Helical" evidence="8">
    <location>
        <begin position="210"/>
        <end position="230"/>
    </location>
</feature>
<evidence type="ECO:0000256" key="3">
    <source>
        <dbReference type="ARBA" id="ARBA00022676"/>
    </source>
</evidence>
<keyword evidence="11" id="KW-1185">Reference proteome</keyword>
<feature type="transmembrane region" description="Helical" evidence="8">
    <location>
        <begin position="29"/>
        <end position="49"/>
    </location>
</feature>
<keyword evidence="4 10" id="KW-0808">Transferase</keyword>
<keyword evidence="3 10" id="KW-0328">Glycosyltransferase</keyword>
<keyword evidence="7 8" id="KW-0472">Membrane</keyword>
<comment type="subcellular location">
    <subcellularLocation>
        <location evidence="1">Cell membrane</location>
        <topology evidence="1">Multi-pass membrane protein</topology>
    </subcellularLocation>
</comment>
<dbReference type="OrthoDB" id="5166595at2"/>
<dbReference type="AlphaFoldDB" id="A0A543IBF9"/>
<dbReference type="InterPro" id="IPR038731">
    <property type="entry name" value="RgtA/B/C-like"/>
</dbReference>
<dbReference type="GO" id="GO:0009103">
    <property type="term" value="P:lipopolysaccharide biosynthetic process"/>
    <property type="evidence" value="ECO:0007669"/>
    <property type="project" value="UniProtKB-ARBA"/>
</dbReference>
<sequence length="512" mass="54747">MSAPASAAPPDPAETTRPSAPPAIAWKPVLLIAGVLGVVLLAVSARYGYHRDELYFRVAGRHPMWGYPDQPPLVPLLGRAVTALSDTLVALRVPAALFSAAGVVAAALTARDMGGGRRAQLLTAGAYAVCPFVVAAGHLFSTATLDLLLSTTIVWLAVRWVRTRDQRLLLAVGAVAALALNVKYLSAFLLVALVAGLLVSGPRDFLRRPALAAAALIVVAAAVPGLVWQARHGWPQLDMADAIAGKGDFGGRPGLVPFQILLTGVVLSWLWIYGLWRTYRSEHMRPFRFLGDAYVLLTVLFLVTAGKPYYLSGLWAALFAAGAVEIERNGAPRGWAWVPTPPVYAVTAITTALLTLPVYPVTWLARTPQPAVNADAAETVGWPRFAEQVADAYASLPPDERATATIIVSNYGEAGAIDKYGPRLGLPRAYSGHNGYWHFGRPPETGGPAVVVGPETTAGASYLRQFWSDVRPVGAIDNGVGLDNQEQGKPVWICRGQRAPWSELWPRLKTLS</sequence>
<feature type="transmembrane region" description="Helical" evidence="8">
    <location>
        <begin position="287"/>
        <end position="303"/>
    </location>
</feature>
<keyword evidence="2" id="KW-1003">Cell membrane</keyword>
<keyword evidence="5 8" id="KW-0812">Transmembrane</keyword>
<gene>
    <name evidence="10" type="ORF">FHX41_1514</name>
</gene>
<dbReference type="Pfam" id="PF13231">
    <property type="entry name" value="PMT_2"/>
    <property type="match status" value="1"/>
</dbReference>
<dbReference type="PANTHER" id="PTHR33908">
    <property type="entry name" value="MANNOSYLTRANSFERASE YKCB-RELATED"/>
    <property type="match status" value="1"/>
</dbReference>
<dbReference type="GO" id="GO:0005886">
    <property type="term" value="C:plasma membrane"/>
    <property type="evidence" value="ECO:0007669"/>
    <property type="project" value="UniProtKB-SubCell"/>
</dbReference>
<protein>
    <submittedName>
        <fullName evidence="10">Dolichyl-phosphate-mannose-protein mannosyltransferase</fullName>
    </submittedName>
</protein>
<accession>A0A543IBF9</accession>
<feature type="transmembrane region" description="Helical" evidence="8">
    <location>
        <begin position="89"/>
        <end position="109"/>
    </location>
</feature>
<dbReference type="PANTHER" id="PTHR33908:SF11">
    <property type="entry name" value="MEMBRANE PROTEIN"/>
    <property type="match status" value="1"/>
</dbReference>
<evidence type="ECO:0000256" key="6">
    <source>
        <dbReference type="ARBA" id="ARBA00022989"/>
    </source>
</evidence>
<feature type="domain" description="Glycosyltransferase RgtA/B/C/D-like" evidence="9">
    <location>
        <begin position="69"/>
        <end position="228"/>
    </location>
</feature>
<evidence type="ECO:0000256" key="8">
    <source>
        <dbReference type="SAM" id="Phobius"/>
    </source>
</evidence>